<keyword evidence="2" id="KW-1185">Reference proteome</keyword>
<accession>A0A7J6WVY9</accession>
<evidence type="ECO:0000313" key="2">
    <source>
        <dbReference type="Proteomes" id="UP000554482"/>
    </source>
</evidence>
<name>A0A7J6WVY9_THATH</name>
<protein>
    <submittedName>
        <fullName evidence="1">Uncharacterized protein</fullName>
    </submittedName>
</protein>
<dbReference type="Proteomes" id="UP000554482">
    <property type="component" value="Unassembled WGS sequence"/>
</dbReference>
<dbReference type="EMBL" id="JABWDY010009907">
    <property type="protein sequence ID" value="KAF5201077.1"/>
    <property type="molecule type" value="Genomic_DNA"/>
</dbReference>
<reference evidence="1 2" key="1">
    <citation type="submission" date="2020-06" db="EMBL/GenBank/DDBJ databases">
        <title>Transcriptomic and genomic resources for Thalictrum thalictroides and T. hernandezii: Facilitating candidate gene discovery in an emerging model plant lineage.</title>
        <authorList>
            <person name="Arias T."/>
            <person name="Riano-Pachon D.M."/>
            <person name="Di Stilio V.S."/>
        </authorList>
    </citation>
    <scope>NUCLEOTIDE SEQUENCE [LARGE SCALE GENOMIC DNA]</scope>
    <source>
        <strain evidence="2">cv. WT478/WT964</strain>
        <tissue evidence="1">Leaves</tissue>
    </source>
</reference>
<comment type="caution">
    <text evidence="1">The sequence shown here is derived from an EMBL/GenBank/DDBJ whole genome shotgun (WGS) entry which is preliminary data.</text>
</comment>
<evidence type="ECO:0000313" key="1">
    <source>
        <dbReference type="EMBL" id="KAF5201077.1"/>
    </source>
</evidence>
<organism evidence="1 2">
    <name type="scientific">Thalictrum thalictroides</name>
    <name type="common">Rue-anemone</name>
    <name type="synonym">Anemone thalictroides</name>
    <dbReference type="NCBI Taxonomy" id="46969"/>
    <lineage>
        <taxon>Eukaryota</taxon>
        <taxon>Viridiplantae</taxon>
        <taxon>Streptophyta</taxon>
        <taxon>Embryophyta</taxon>
        <taxon>Tracheophyta</taxon>
        <taxon>Spermatophyta</taxon>
        <taxon>Magnoliopsida</taxon>
        <taxon>Ranunculales</taxon>
        <taxon>Ranunculaceae</taxon>
        <taxon>Thalictroideae</taxon>
        <taxon>Thalictrum</taxon>
    </lineage>
</organism>
<proteinExistence type="predicted"/>
<dbReference type="AlphaFoldDB" id="A0A7J6WVY9"/>
<sequence>MKDGKQSSNWKYWLPTSCYKTYEEEEWHNGPFNFKIVNKTGKMTITLEGESIDDKTKRCIGDSILVEA</sequence>
<gene>
    <name evidence="1" type="ORF">FRX31_009337</name>
</gene>